<proteinExistence type="inferred from homology"/>
<organism evidence="7 8">
    <name type="scientific">Enemella evansiae</name>
    <dbReference type="NCBI Taxonomy" id="2016499"/>
    <lineage>
        <taxon>Bacteria</taxon>
        <taxon>Bacillati</taxon>
        <taxon>Actinomycetota</taxon>
        <taxon>Actinomycetes</taxon>
        <taxon>Propionibacteriales</taxon>
        <taxon>Propionibacteriaceae</taxon>
        <taxon>Enemella</taxon>
    </lineage>
</organism>
<dbReference type="InterPro" id="IPR032466">
    <property type="entry name" value="Metal_Hydrolase"/>
</dbReference>
<evidence type="ECO:0000256" key="2">
    <source>
        <dbReference type="ARBA" id="ARBA00006676"/>
    </source>
</evidence>
<evidence type="ECO:0000259" key="6">
    <source>
        <dbReference type="Pfam" id="PF00962"/>
    </source>
</evidence>
<comment type="cofactor">
    <cofactor evidence="1">
        <name>Zn(2+)</name>
        <dbReference type="ChEBI" id="CHEBI:29105"/>
    </cofactor>
</comment>
<dbReference type="GO" id="GO:0016814">
    <property type="term" value="F:hydrolase activity, acting on carbon-nitrogen (but not peptide) bonds, in cyclic amidines"/>
    <property type="evidence" value="ECO:0007669"/>
    <property type="project" value="UniProtKB-ARBA"/>
</dbReference>
<dbReference type="EMBL" id="NMVO01000016">
    <property type="protein sequence ID" value="OYO10501.1"/>
    <property type="molecule type" value="Genomic_DNA"/>
</dbReference>
<dbReference type="SUPFAM" id="SSF51556">
    <property type="entry name" value="Metallo-dependent hydrolases"/>
    <property type="match status" value="1"/>
</dbReference>
<keyword evidence="3" id="KW-0479">Metal-binding</keyword>
<dbReference type="AlphaFoldDB" id="A0A255G4L4"/>
<protein>
    <recommendedName>
        <fullName evidence="6">Adenosine deaminase domain-containing protein</fullName>
    </recommendedName>
</protein>
<dbReference type="InterPro" id="IPR006330">
    <property type="entry name" value="Ado/ade_deaminase"/>
</dbReference>
<name>A0A255G4L4_9ACTN</name>
<evidence type="ECO:0000256" key="3">
    <source>
        <dbReference type="ARBA" id="ARBA00022723"/>
    </source>
</evidence>
<dbReference type="PANTHER" id="PTHR43114">
    <property type="entry name" value="ADENINE DEAMINASE"/>
    <property type="match status" value="1"/>
</dbReference>
<dbReference type="RefSeq" id="WP_094406233.1">
    <property type="nucleotide sequence ID" value="NZ_NMVO01000016.1"/>
</dbReference>
<dbReference type="Gene3D" id="3.20.20.140">
    <property type="entry name" value="Metal-dependent hydrolases"/>
    <property type="match status" value="1"/>
</dbReference>
<accession>A0A255G4L4</accession>
<comment type="similarity">
    <text evidence="2">Belongs to the metallo-dependent hydrolases superfamily. Adenosine and AMP deaminases family.</text>
</comment>
<evidence type="ECO:0000313" key="7">
    <source>
        <dbReference type="EMBL" id="OYO10501.1"/>
    </source>
</evidence>
<dbReference type="OrthoDB" id="105475at2"/>
<comment type="caution">
    <text evidence="7">The sequence shown here is derived from an EMBL/GenBank/DDBJ whole genome shotgun (WGS) entry which is preliminary data.</text>
</comment>
<reference evidence="7 8" key="1">
    <citation type="submission" date="2017-07" db="EMBL/GenBank/DDBJ databases">
        <title>Draft whole genome sequences of clinical Proprionibacteriaceae strains.</title>
        <authorList>
            <person name="Bernier A.-M."/>
            <person name="Bernard K."/>
            <person name="Domingo M.-C."/>
        </authorList>
    </citation>
    <scope>NUCLEOTIDE SEQUENCE [LARGE SCALE GENOMIC DNA]</scope>
    <source>
        <strain evidence="7 8">NML 030167</strain>
    </source>
</reference>
<sequence>MSANVISRLPKTDLHCHLMGTMTAGTFAELSAKAGLELPDDPTQIFASICSKPADPVAYRDAVIPVPTEPAPDEPDPAYSLFVVSDWARRSLVDPEDFARLTYEACANAFHSSNTRHLEMSIDPHEDYWRLDYGQALEAYVAGIKRAEEEFGMTARLLQAIDRSKSGEDAVRAVRQAVEHPNEYLVGIGLDNLETSGPPERFAEAYALAESAGLRRTAHSSEHAISAQNTITCLDLLHCDRIDHGYFVLQDQEVVTRCAAEEVPFTVISTTSRRSLRPWRRASIKAMHDAGLTLCLSSDDPGMFPTTLANEYRIAEEQIGLSAEQLVEICVNGWRASWLPEEDKQARIDEVREVAAAAR</sequence>
<evidence type="ECO:0000256" key="1">
    <source>
        <dbReference type="ARBA" id="ARBA00001947"/>
    </source>
</evidence>
<keyword evidence="5" id="KW-0862">Zinc</keyword>
<dbReference type="Proteomes" id="UP000215896">
    <property type="component" value="Unassembled WGS sequence"/>
</dbReference>
<gene>
    <name evidence="7" type="ORF">CGZ94_15890</name>
</gene>
<feature type="domain" description="Adenosine deaminase" evidence="6">
    <location>
        <begin position="86"/>
        <end position="353"/>
    </location>
</feature>
<keyword evidence="4" id="KW-0378">Hydrolase</keyword>
<dbReference type="InterPro" id="IPR001365">
    <property type="entry name" value="A_deaminase_dom"/>
</dbReference>
<dbReference type="Pfam" id="PF00962">
    <property type="entry name" value="A_deaminase"/>
    <property type="match status" value="1"/>
</dbReference>
<dbReference type="GO" id="GO:0019239">
    <property type="term" value="F:deaminase activity"/>
    <property type="evidence" value="ECO:0007669"/>
    <property type="project" value="InterPro"/>
</dbReference>
<evidence type="ECO:0000256" key="5">
    <source>
        <dbReference type="ARBA" id="ARBA00022833"/>
    </source>
</evidence>
<evidence type="ECO:0000313" key="8">
    <source>
        <dbReference type="Proteomes" id="UP000215896"/>
    </source>
</evidence>
<evidence type="ECO:0000256" key="4">
    <source>
        <dbReference type="ARBA" id="ARBA00022801"/>
    </source>
</evidence>
<dbReference type="PANTHER" id="PTHR43114:SF6">
    <property type="entry name" value="ADENINE DEAMINASE"/>
    <property type="match status" value="1"/>
</dbReference>
<keyword evidence="8" id="KW-1185">Reference proteome</keyword>
<dbReference type="GO" id="GO:0046872">
    <property type="term" value="F:metal ion binding"/>
    <property type="evidence" value="ECO:0007669"/>
    <property type="project" value="UniProtKB-KW"/>
</dbReference>